<dbReference type="InterPro" id="IPR052579">
    <property type="entry name" value="Zinc_finger_SWIM"/>
</dbReference>
<dbReference type="EMBL" id="MJFZ01000692">
    <property type="protein sequence ID" value="RAW25991.1"/>
    <property type="molecule type" value="Genomic_DNA"/>
</dbReference>
<dbReference type="VEuPathDB" id="FungiDB:PC110_g17603"/>
<proteinExistence type="predicted"/>
<gene>
    <name evidence="1" type="ORF">PC110_g17603</name>
</gene>
<dbReference type="AlphaFoldDB" id="A0A329RNP0"/>
<dbReference type="PANTHER" id="PTHR31569">
    <property type="entry name" value="SWIM-TYPE DOMAIN-CONTAINING PROTEIN"/>
    <property type="match status" value="1"/>
</dbReference>
<evidence type="ECO:0008006" key="3">
    <source>
        <dbReference type="Google" id="ProtNLM"/>
    </source>
</evidence>
<sequence length="176" mass="20950">MDDKDLNEIDVLKRMFPAARILLCHFHVIKWLRRAVRNDKRYGTYATEVLKQLDFCVTNMVYSKSEVELLQHADELNVLACRGGRGELWTYFEENWMDSKQVWVAFFRMTLPHFRLETFFGKLKVDLNSAMSMQQCLEAVIRYQRRREGDYVARVSMQASLRNINYVDEMKTNYLG</sequence>
<name>A0A329RNP0_9STRA</name>
<evidence type="ECO:0000313" key="2">
    <source>
        <dbReference type="Proteomes" id="UP000251314"/>
    </source>
</evidence>
<keyword evidence="2" id="KW-1185">Reference proteome</keyword>
<evidence type="ECO:0000313" key="1">
    <source>
        <dbReference type="EMBL" id="RAW25991.1"/>
    </source>
</evidence>
<reference evidence="1 2" key="1">
    <citation type="submission" date="2018-01" db="EMBL/GenBank/DDBJ databases">
        <title>Draft genome of the strawberry crown rot pathogen Phytophthora cactorum.</title>
        <authorList>
            <person name="Armitage A.D."/>
            <person name="Lysoe E."/>
            <person name="Nellist C.F."/>
            <person name="Harrison R.J."/>
            <person name="Brurberg M.B."/>
        </authorList>
    </citation>
    <scope>NUCLEOTIDE SEQUENCE [LARGE SCALE GENOMIC DNA]</scope>
    <source>
        <strain evidence="1 2">10300</strain>
    </source>
</reference>
<comment type="caution">
    <text evidence="1">The sequence shown here is derived from an EMBL/GenBank/DDBJ whole genome shotgun (WGS) entry which is preliminary data.</text>
</comment>
<organism evidence="1 2">
    <name type="scientific">Phytophthora cactorum</name>
    <dbReference type="NCBI Taxonomy" id="29920"/>
    <lineage>
        <taxon>Eukaryota</taxon>
        <taxon>Sar</taxon>
        <taxon>Stramenopiles</taxon>
        <taxon>Oomycota</taxon>
        <taxon>Peronosporomycetes</taxon>
        <taxon>Peronosporales</taxon>
        <taxon>Peronosporaceae</taxon>
        <taxon>Phytophthora</taxon>
    </lineage>
</organism>
<accession>A0A329RNP0</accession>
<protein>
    <recommendedName>
        <fullName evidence="3">MULE transposase domain-containing protein</fullName>
    </recommendedName>
</protein>
<dbReference type="OrthoDB" id="96470at2759"/>
<dbReference type="Proteomes" id="UP000251314">
    <property type="component" value="Unassembled WGS sequence"/>
</dbReference>
<dbReference type="PANTHER" id="PTHR31569:SF4">
    <property type="entry name" value="SWIM-TYPE DOMAIN-CONTAINING PROTEIN"/>
    <property type="match status" value="1"/>
</dbReference>